<dbReference type="PANTHER" id="PTHR31511:SF12">
    <property type="entry name" value="RHO TERMINATION FACTOR N-TERMINAL DOMAIN-CONTAINING PROTEIN"/>
    <property type="match status" value="1"/>
</dbReference>
<keyword evidence="2" id="KW-1185">Reference proteome</keyword>
<name>A0AAW1C593_CROAD</name>
<sequence length="129" mass="15171">MRWSKTLMYDFHYNYIKPKYRDRAELLFTDTNSLVDEINTEYFYADMSEDMEKLFDMNKYPVDHPSGVKTGVNGEVLAMFKDEAKGKLIEELVGLRAKLYSYKKFEGDEEKKCKGVKKTVVKNTITHDD</sequence>
<comment type="caution">
    <text evidence="1">The sequence shown here is derived from an EMBL/GenBank/DDBJ whole genome shotgun (WGS) entry which is preliminary data.</text>
</comment>
<accession>A0AAW1C593</accession>
<proteinExistence type="predicted"/>
<dbReference type="Proteomes" id="UP001474421">
    <property type="component" value="Unassembled WGS sequence"/>
</dbReference>
<dbReference type="PANTHER" id="PTHR31511">
    <property type="entry name" value="PROTEIN CBG23764"/>
    <property type="match status" value="1"/>
</dbReference>
<dbReference type="EMBL" id="JAOTOJ010000001">
    <property type="protein sequence ID" value="KAK9409538.1"/>
    <property type="molecule type" value="Genomic_DNA"/>
</dbReference>
<dbReference type="AlphaFoldDB" id="A0AAW1C593"/>
<reference evidence="1 2" key="1">
    <citation type="journal article" date="2024" name="Proc. Natl. Acad. Sci. U.S.A.">
        <title>The genetic regulatory architecture and epigenomic basis for age-related changes in rattlesnake venom.</title>
        <authorList>
            <person name="Hogan M.P."/>
            <person name="Holding M.L."/>
            <person name="Nystrom G.S."/>
            <person name="Colston T.J."/>
            <person name="Bartlett D.A."/>
            <person name="Mason A.J."/>
            <person name="Ellsworth S.A."/>
            <person name="Rautsaw R.M."/>
            <person name="Lawrence K.C."/>
            <person name="Strickland J.L."/>
            <person name="He B."/>
            <person name="Fraser P."/>
            <person name="Margres M.J."/>
            <person name="Gilbert D.M."/>
            <person name="Gibbs H.L."/>
            <person name="Parkinson C.L."/>
            <person name="Rokyta D.R."/>
        </authorList>
    </citation>
    <scope>NUCLEOTIDE SEQUENCE [LARGE SCALE GENOMIC DNA]</scope>
    <source>
        <strain evidence="1">DRR0105</strain>
    </source>
</reference>
<organism evidence="1 2">
    <name type="scientific">Crotalus adamanteus</name>
    <name type="common">Eastern diamondback rattlesnake</name>
    <dbReference type="NCBI Taxonomy" id="8729"/>
    <lineage>
        <taxon>Eukaryota</taxon>
        <taxon>Metazoa</taxon>
        <taxon>Chordata</taxon>
        <taxon>Craniata</taxon>
        <taxon>Vertebrata</taxon>
        <taxon>Euteleostomi</taxon>
        <taxon>Lepidosauria</taxon>
        <taxon>Squamata</taxon>
        <taxon>Bifurcata</taxon>
        <taxon>Unidentata</taxon>
        <taxon>Episquamata</taxon>
        <taxon>Toxicofera</taxon>
        <taxon>Serpentes</taxon>
        <taxon>Colubroidea</taxon>
        <taxon>Viperidae</taxon>
        <taxon>Crotalinae</taxon>
        <taxon>Crotalus</taxon>
    </lineage>
</organism>
<gene>
    <name evidence="1" type="ORF">NXF25_000713</name>
</gene>
<evidence type="ECO:0000313" key="2">
    <source>
        <dbReference type="Proteomes" id="UP001474421"/>
    </source>
</evidence>
<dbReference type="SUPFAM" id="SSF56672">
    <property type="entry name" value="DNA/RNA polymerases"/>
    <property type="match status" value="1"/>
</dbReference>
<dbReference type="InterPro" id="IPR043502">
    <property type="entry name" value="DNA/RNA_pol_sf"/>
</dbReference>
<protein>
    <submittedName>
        <fullName evidence="1">Uncharacterized protein</fullName>
    </submittedName>
</protein>
<evidence type="ECO:0000313" key="1">
    <source>
        <dbReference type="EMBL" id="KAK9409538.1"/>
    </source>
</evidence>